<reference evidence="2" key="1">
    <citation type="submission" date="2017-02" db="EMBL/GenBank/DDBJ databases">
        <authorList>
            <person name="Varghese N."/>
            <person name="Submissions S."/>
        </authorList>
    </citation>
    <scope>NUCLEOTIDE SEQUENCE [LARGE SCALE GENOMIC DNA]</scope>
    <source>
        <strain evidence="2">USBA 833</strain>
    </source>
</reference>
<dbReference type="EMBL" id="FUYH01000010">
    <property type="protein sequence ID" value="SKA90659.1"/>
    <property type="molecule type" value="Genomic_DNA"/>
</dbReference>
<dbReference type="Proteomes" id="UP000190105">
    <property type="component" value="Unassembled WGS sequence"/>
</dbReference>
<organism evidence="1 2">
    <name type="scientific">Caloramator quimbayensis</name>
    <dbReference type="NCBI Taxonomy" id="1147123"/>
    <lineage>
        <taxon>Bacteria</taxon>
        <taxon>Bacillati</taxon>
        <taxon>Bacillota</taxon>
        <taxon>Clostridia</taxon>
        <taxon>Eubacteriales</taxon>
        <taxon>Clostridiaceae</taxon>
        <taxon>Caloramator</taxon>
    </lineage>
</organism>
<evidence type="ECO:0000313" key="2">
    <source>
        <dbReference type="Proteomes" id="UP000190105"/>
    </source>
</evidence>
<dbReference type="InterPro" id="IPR035903">
    <property type="entry name" value="HesB-like_dom_sf"/>
</dbReference>
<name>A0A1T4XM62_9CLOT</name>
<dbReference type="STRING" id="1147123.SAMN05443428_110102"/>
<proteinExistence type="predicted"/>
<sequence>MEIKITNSAAEILKEKLSKKGDNYGVRVYIAGIG</sequence>
<accession>A0A1T4XM62</accession>
<keyword evidence="2" id="KW-1185">Reference proteome</keyword>
<dbReference type="AlphaFoldDB" id="A0A1T4XM62"/>
<gene>
    <name evidence="1" type="ORF">SAMN05443428_110102</name>
</gene>
<evidence type="ECO:0000313" key="1">
    <source>
        <dbReference type="EMBL" id="SKA90659.1"/>
    </source>
</evidence>
<protein>
    <submittedName>
        <fullName evidence="1">Uncharacterized protein</fullName>
    </submittedName>
</protein>
<dbReference type="SUPFAM" id="SSF89360">
    <property type="entry name" value="HesB-like domain"/>
    <property type="match status" value="1"/>
</dbReference>